<organism evidence="1 2">
    <name type="scientific">Auriscalpium vulgare</name>
    <dbReference type="NCBI Taxonomy" id="40419"/>
    <lineage>
        <taxon>Eukaryota</taxon>
        <taxon>Fungi</taxon>
        <taxon>Dikarya</taxon>
        <taxon>Basidiomycota</taxon>
        <taxon>Agaricomycotina</taxon>
        <taxon>Agaricomycetes</taxon>
        <taxon>Russulales</taxon>
        <taxon>Auriscalpiaceae</taxon>
        <taxon>Auriscalpium</taxon>
    </lineage>
</organism>
<comment type="caution">
    <text evidence="1">The sequence shown here is derived from an EMBL/GenBank/DDBJ whole genome shotgun (WGS) entry which is preliminary data.</text>
</comment>
<keyword evidence="2" id="KW-1185">Reference proteome</keyword>
<gene>
    <name evidence="1" type="ORF">FA95DRAFT_1604826</name>
</gene>
<sequence length="359" mass="40314">MASQSRSVSNTSERQRTVDSVPAVEDIESPDLWFDDGNIIIRAIAATDTTPSTRTMYKLHKFVLARHCSVFALLFEGPQDAFAAASEHRDGLPVMDLTDQPEELRSFLKALYLPGETHIHCHPSSVPFDDRWTLFPALYYGILRLAFKYDASDIQDVVLPVFKAQWPSKLAGWDQLQVPDPQAAPPQDTLMNVDYVHPDPVSAIRLAVECNISHVLPLAYYSLACLLATAEKAHRARITSDLTLEEGRIVFLGFLSFGDVLDLSEMVDDCPHLVCGSSITQWYRQILDSGYHITDPLGWFRWALTKISASTSSHMVCMDCRTAALEWLQQERLSFWRSLPGMFGLEDVVSTDWGSTTEI</sequence>
<name>A0ACB8RYF5_9AGAM</name>
<evidence type="ECO:0000313" key="2">
    <source>
        <dbReference type="Proteomes" id="UP000814033"/>
    </source>
</evidence>
<dbReference type="EMBL" id="MU275880">
    <property type="protein sequence ID" value="KAI0048861.1"/>
    <property type="molecule type" value="Genomic_DNA"/>
</dbReference>
<reference evidence="1" key="2">
    <citation type="journal article" date="2022" name="New Phytol.">
        <title>Evolutionary transition to the ectomycorrhizal habit in the genomes of a hyperdiverse lineage of mushroom-forming fungi.</title>
        <authorList>
            <person name="Looney B."/>
            <person name="Miyauchi S."/>
            <person name="Morin E."/>
            <person name="Drula E."/>
            <person name="Courty P.E."/>
            <person name="Kohler A."/>
            <person name="Kuo A."/>
            <person name="LaButti K."/>
            <person name="Pangilinan J."/>
            <person name="Lipzen A."/>
            <person name="Riley R."/>
            <person name="Andreopoulos W."/>
            <person name="He G."/>
            <person name="Johnson J."/>
            <person name="Nolan M."/>
            <person name="Tritt A."/>
            <person name="Barry K.W."/>
            <person name="Grigoriev I.V."/>
            <person name="Nagy L.G."/>
            <person name="Hibbett D."/>
            <person name="Henrissat B."/>
            <person name="Matheny P.B."/>
            <person name="Labbe J."/>
            <person name="Martin F.M."/>
        </authorList>
    </citation>
    <scope>NUCLEOTIDE SEQUENCE</scope>
    <source>
        <strain evidence="1">FP105234-sp</strain>
    </source>
</reference>
<reference evidence="1" key="1">
    <citation type="submission" date="2021-02" db="EMBL/GenBank/DDBJ databases">
        <authorList>
            <consortium name="DOE Joint Genome Institute"/>
            <person name="Ahrendt S."/>
            <person name="Looney B.P."/>
            <person name="Miyauchi S."/>
            <person name="Morin E."/>
            <person name="Drula E."/>
            <person name="Courty P.E."/>
            <person name="Chicoki N."/>
            <person name="Fauchery L."/>
            <person name="Kohler A."/>
            <person name="Kuo A."/>
            <person name="Labutti K."/>
            <person name="Pangilinan J."/>
            <person name="Lipzen A."/>
            <person name="Riley R."/>
            <person name="Andreopoulos W."/>
            <person name="He G."/>
            <person name="Johnson J."/>
            <person name="Barry K.W."/>
            <person name="Grigoriev I.V."/>
            <person name="Nagy L."/>
            <person name="Hibbett D."/>
            <person name="Henrissat B."/>
            <person name="Matheny P.B."/>
            <person name="Labbe J."/>
            <person name="Martin F."/>
        </authorList>
    </citation>
    <scope>NUCLEOTIDE SEQUENCE</scope>
    <source>
        <strain evidence="1">FP105234-sp</strain>
    </source>
</reference>
<protein>
    <submittedName>
        <fullName evidence="1">Uncharacterized protein</fullName>
    </submittedName>
</protein>
<proteinExistence type="predicted"/>
<accession>A0ACB8RYF5</accession>
<evidence type="ECO:0000313" key="1">
    <source>
        <dbReference type="EMBL" id="KAI0048861.1"/>
    </source>
</evidence>
<dbReference type="Proteomes" id="UP000814033">
    <property type="component" value="Unassembled WGS sequence"/>
</dbReference>